<comment type="caution">
    <text evidence="3">The sequence shown here is derived from an EMBL/GenBank/DDBJ whole genome shotgun (WGS) entry which is preliminary data.</text>
</comment>
<dbReference type="Gene3D" id="3.20.20.30">
    <property type="entry name" value="Luciferase-like domain"/>
    <property type="match status" value="1"/>
</dbReference>
<accession>A0ABP9HXF8</accession>
<proteinExistence type="predicted"/>
<dbReference type="InterPro" id="IPR036661">
    <property type="entry name" value="Luciferase-like_sf"/>
</dbReference>
<dbReference type="Proteomes" id="UP001500466">
    <property type="component" value="Unassembled WGS sequence"/>
</dbReference>
<gene>
    <name evidence="3" type="ORF">GCM10023205_57300</name>
</gene>
<organism evidence="3 4">
    <name type="scientific">Yinghuangia aomiensis</name>
    <dbReference type="NCBI Taxonomy" id="676205"/>
    <lineage>
        <taxon>Bacteria</taxon>
        <taxon>Bacillati</taxon>
        <taxon>Actinomycetota</taxon>
        <taxon>Actinomycetes</taxon>
        <taxon>Kitasatosporales</taxon>
        <taxon>Streptomycetaceae</taxon>
        <taxon>Yinghuangia</taxon>
    </lineage>
</organism>
<dbReference type="RefSeq" id="WP_345678606.1">
    <property type="nucleotide sequence ID" value="NZ_BAABHS010000023.1"/>
</dbReference>
<dbReference type="InterPro" id="IPR050564">
    <property type="entry name" value="F420-G6PD/mer"/>
</dbReference>
<reference evidence="4" key="1">
    <citation type="journal article" date="2019" name="Int. J. Syst. Evol. Microbiol.">
        <title>The Global Catalogue of Microorganisms (GCM) 10K type strain sequencing project: providing services to taxonomists for standard genome sequencing and annotation.</title>
        <authorList>
            <consortium name="The Broad Institute Genomics Platform"/>
            <consortium name="The Broad Institute Genome Sequencing Center for Infectious Disease"/>
            <person name="Wu L."/>
            <person name="Ma J."/>
        </authorList>
    </citation>
    <scope>NUCLEOTIDE SEQUENCE [LARGE SCALE GENOMIC DNA]</scope>
    <source>
        <strain evidence="4">JCM 17986</strain>
    </source>
</reference>
<evidence type="ECO:0000256" key="1">
    <source>
        <dbReference type="ARBA" id="ARBA00023002"/>
    </source>
</evidence>
<sequence length="308" mass="33228">MTAESAAPAHRPLPDLGRVGLWTSAFDFLPVPRLRDTAAELDALGYGALWWGETVGRETFTQALLVLESAPRIPVATGIANVWARDAVATNGAARTLLDAHPGRFLLGLGVSHQPLVEGLRPGGNVYDKPLALMKRYLDGLDGALYFAAEGELPRPPRVLAALGPKMLELAAERSEGAHTYLVTPEHTAEARGVLKDGYLAVEQAAVLTADRETALRRGREHVKPYLGLPNYRNNWLRLGFDEADFADGGSERLLDALVVWGDEAAIRARVDEQFAAGADHVCVQVLGESMVDCPIEDWRVLAAALVG</sequence>
<keyword evidence="4" id="KW-1185">Reference proteome</keyword>
<dbReference type="SUPFAM" id="SSF51679">
    <property type="entry name" value="Bacterial luciferase-like"/>
    <property type="match status" value="1"/>
</dbReference>
<dbReference type="PANTHER" id="PTHR43244:SF1">
    <property type="entry name" value="5,10-METHYLENETETRAHYDROMETHANOPTERIN REDUCTASE"/>
    <property type="match status" value="1"/>
</dbReference>
<dbReference type="PANTHER" id="PTHR43244">
    <property type="match status" value="1"/>
</dbReference>
<feature type="domain" description="Luciferase-like" evidence="2">
    <location>
        <begin position="31"/>
        <end position="281"/>
    </location>
</feature>
<dbReference type="Pfam" id="PF00296">
    <property type="entry name" value="Bac_luciferase"/>
    <property type="match status" value="1"/>
</dbReference>
<evidence type="ECO:0000259" key="2">
    <source>
        <dbReference type="Pfam" id="PF00296"/>
    </source>
</evidence>
<name>A0ABP9HXF8_9ACTN</name>
<dbReference type="InterPro" id="IPR011251">
    <property type="entry name" value="Luciferase-like_dom"/>
</dbReference>
<dbReference type="EMBL" id="BAABHS010000023">
    <property type="protein sequence ID" value="GAA4980756.1"/>
    <property type="molecule type" value="Genomic_DNA"/>
</dbReference>
<evidence type="ECO:0000313" key="4">
    <source>
        <dbReference type="Proteomes" id="UP001500466"/>
    </source>
</evidence>
<keyword evidence="1" id="KW-0560">Oxidoreductase</keyword>
<protein>
    <submittedName>
        <fullName evidence="3">LLM class F420-dependent oxidoreductase</fullName>
    </submittedName>
</protein>
<dbReference type="NCBIfam" id="TIGR03620">
    <property type="entry name" value="F420_MSMEG_4141"/>
    <property type="match status" value="1"/>
</dbReference>
<dbReference type="InterPro" id="IPR019922">
    <property type="entry name" value="Lucif-like_OxRdatse_MSMEG_4141"/>
</dbReference>
<evidence type="ECO:0000313" key="3">
    <source>
        <dbReference type="EMBL" id="GAA4980756.1"/>
    </source>
</evidence>